<evidence type="ECO:0000313" key="1">
    <source>
        <dbReference type="EMBL" id="KAI0088429.1"/>
    </source>
</evidence>
<dbReference type="EMBL" id="MU274914">
    <property type="protein sequence ID" value="KAI0088429.1"/>
    <property type="molecule type" value="Genomic_DNA"/>
</dbReference>
<keyword evidence="2" id="KW-1185">Reference proteome</keyword>
<protein>
    <submittedName>
        <fullName evidence="1">Uncharacterized protein</fullName>
    </submittedName>
</protein>
<dbReference type="Proteomes" id="UP001055072">
    <property type="component" value="Unassembled WGS sequence"/>
</dbReference>
<reference evidence="1" key="1">
    <citation type="journal article" date="2021" name="Environ. Microbiol.">
        <title>Gene family expansions and transcriptome signatures uncover fungal adaptations to wood decay.</title>
        <authorList>
            <person name="Hage H."/>
            <person name="Miyauchi S."/>
            <person name="Viragh M."/>
            <person name="Drula E."/>
            <person name="Min B."/>
            <person name="Chaduli D."/>
            <person name="Navarro D."/>
            <person name="Favel A."/>
            <person name="Norest M."/>
            <person name="Lesage-Meessen L."/>
            <person name="Balint B."/>
            <person name="Merenyi Z."/>
            <person name="de Eugenio L."/>
            <person name="Morin E."/>
            <person name="Martinez A.T."/>
            <person name="Baldrian P."/>
            <person name="Stursova M."/>
            <person name="Martinez M.J."/>
            <person name="Novotny C."/>
            <person name="Magnuson J.K."/>
            <person name="Spatafora J.W."/>
            <person name="Maurice S."/>
            <person name="Pangilinan J."/>
            <person name="Andreopoulos W."/>
            <person name="LaButti K."/>
            <person name="Hundley H."/>
            <person name="Na H."/>
            <person name="Kuo A."/>
            <person name="Barry K."/>
            <person name="Lipzen A."/>
            <person name="Henrissat B."/>
            <person name="Riley R."/>
            <person name="Ahrendt S."/>
            <person name="Nagy L.G."/>
            <person name="Grigoriev I.V."/>
            <person name="Martin F."/>
            <person name="Rosso M.N."/>
        </authorList>
    </citation>
    <scope>NUCLEOTIDE SEQUENCE</scope>
    <source>
        <strain evidence="1">CBS 384.51</strain>
    </source>
</reference>
<sequence>MTWIFAGFLCFFAFVLAAFVIDWLLDLCGIQERWARAKKRRSERVLIDEESTTGLPVHRQNTGDTQDGLVSEKPKKLRINAGPQSFESTDVLLERKFTFKVQTASCKMLSLVCLETKEQYRYAPAEKRIMLA</sequence>
<comment type="caution">
    <text evidence="1">The sequence shown here is derived from an EMBL/GenBank/DDBJ whole genome shotgun (WGS) entry which is preliminary data.</text>
</comment>
<gene>
    <name evidence="1" type="ORF">BDY19DRAFT_906906</name>
</gene>
<organism evidence="1 2">
    <name type="scientific">Irpex rosettiformis</name>
    <dbReference type="NCBI Taxonomy" id="378272"/>
    <lineage>
        <taxon>Eukaryota</taxon>
        <taxon>Fungi</taxon>
        <taxon>Dikarya</taxon>
        <taxon>Basidiomycota</taxon>
        <taxon>Agaricomycotina</taxon>
        <taxon>Agaricomycetes</taxon>
        <taxon>Polyporales</taxon>
        <taxon>Irpicaceae</taxon>
        <taxon>Irpex</taxon>
    </lineage>
</organism>
<proteinExistence type="predicted"/>
<name>A0ACB8U2I1_9APHY</name>
<accession>A0ACB8U2I1</accession>
<evidence type="ECO:0000313" key="2">
    <source>
        <dbReference type="Proteomes" id="UP001055072"/>
    </source>
</evidence>